<reference evidence="1 2" key="1">
    <citation type="submission" date="2020-07" db="EMBL/GenBank/DDBJ databases">
        <authorList>
            <person name="Sun Q."/>
        </authorList>
    </citation>
    <scope>NUCLEOTIDE SEQUENCE [LARGE SCALE GENOMIC DNA]</scope>
    <source>
        <strain evidence="1 2">WYCCWR 11317</strain>
    </source>
</reference>
<protein>
    <submittedName>
        <fullName evidence="1">Uncharacterized protein</fullName>
    </submittedName>
</protein>
<accession>A0ABR6AE34</accession>
<proteinExistence type="predicted"/>
<keyword evidence="2" id="KW-1185">Reference proteome</keyword>
<dbReference type="Proteomes" id="UP000539787">
    <property type="component" value="Unassembled WGS sequence"/>
</dbReference>
<comment type="caution">
    <text evidence="1">The sequence shown here is derived from an EMBL/GenBank/DDBJ whole genome shotgun (WGS) entry which is preliminary data.</text>
</comment>
<organism evidence="1 2">
    <name type="scientific">Rhizobium changzhiense</name>
    <dbReference type="NCBI Taxonomy" id="2692317"/>
    <lineage>
        <taxon>Bacteria</taxon>
        <taxon>Pseudomonadati</taxon>
        <taxon>Pseudomonadota</taxon>
        <taxon>Alphaproteobacteria</taxon>
        <taxon>Hyphomicrobiales</taxon>
        <taxon>Rhizobiaceae</taxon>
        <taxon>Rhizobium/Agrobacterium group</taxon>
        <taxon>Rhizobium</taxon>
    </lineage>
</organism>
<sequence length="61" mass="7031">MRAKWSEASRQISTLQHKTRQCPLNRDFTHAVAPHGTTARQEFTLGKFGRMRKNYAMHASS</sequence>
<dbReference type="EMBL" id="JACGBJ010000016">
    <property type="protein sequence ID" value="MBA5804910.1"/>
    <property type="molecule type" value="Genomic_DNA"/>
</dbReference>
<gene>
    <name evidence="1" type="ORF">HX902_25065</name>
</gene>
<evidence type="ECO:0000313" key="1">
    <source>
        <dbReference type="EMBL" id="MBA5804910.1"/>
    </source>
</evidence>
<name>A0ABR6AE34_9HYPH</name>
<dbReference type="RefSeq" id="WP_182210536.1">
    <property type="nucleotide sequence ID" value="NZ_JACGBJ010000016.1"/>
</dbReference>
<evidence type="ECO:0000313" key="2">
    <source>
        <dbReference type="Proteomes" id="UP000539787"/>
    </source>
</evidence>